<organism evidence="7 8">
    <name type="scientific">Bibersteinia trehalosi USDA-ARS-USMARC-188</name>
    <dbReference type="NCBI Taxonomy" id="1263829"/>
    <lineage>
        <taxon>Bacteria</taxon>
        <taxon>Pseudomonadati</taxon>
        <taxon>Pseudomonadota</taxon>
        <taxon>Gammaproteobacteria</taxon>
        <taxon>Pasteurellales</taxon>
        <taxon>Pasteurellaceae</taxon>
        <taxon>Bibersteinia</taxon>
    </lineage>
</organism>
<feature type="region of interest" description="Disordered" evidence="5">
    <location>
        <begin position="1"/>
        <end position="21"/>
    </location>
</feature>
<comment type="subcellular location">
    <subcellularLocation>
        <location evidence="1">Target cell</location>
        <location evidence="1">Target cell cytoplasm</location>
    </subcellularLocation>
</comment>
<evidence type="ECO:0000256" key="2">
    <source>
        <dbReference type="ARBA" id="ARBA00022656"/>
    </source>
</evidence>
<accession>A0A4V7IAT3</accession>
<evidence type="ECO:0000256" key="1">
    <source>
        <dbReference type="ARBA" id="ARBA00004219"/>
    </source>
</evidence>
<evidence type="ECO:0000256" key="4">
    <source>
        <dbReference type="ARBA" id="ARBA00023026"/>
    </source>
</evidence>
<dbReference type="InterPro" id="IPR006914">
    <property type="entry name" value="VENN_dom"/>
</dbReference>
<evidence type="ECO:0000313" key="8">
    <source>
        <dbReference type="Proteomes" id="UP000019091"/>
    </source>
</evidence>
<evidence type="ECO:0000256" key="5">
    <source>
        <dbReference type="SAM" id="MobiDB-lite"/>
    </source>
</evidence>
<dbReference type="Proteomes" id="UP000019091">
    <property type="component" value="Chromosome"/>
</dbReference>
<dbReference type="KEGG" id="btre:F542_13880"/>
<dbReference type="EMBL" id="CP006954">
    <property type="protein sequence ID" value="AHG82106.1"/>
    <property type="molecule type" value="Genomic_DNA"/>
</dbReference>
<dbReference type="GO" id="GO:0090729">
    <property type="term" value="F:toxin activity"/>
    <property type="evidence" value="ECO:0007669"/>
    <property type="project" value="UniProtKB-KW"/>
</dbReference>
<evidence type="ECO:0000313" key="7">
    <source>
        <dbReference type="EMBL" id="AHG82106.1"/>
    </source>
</evidence>
<protein>
    <submittedName>
        <fullName evidence="7">FhaB protein</fullName>
    </submittedName>
</protein>
<evidence type="ECO:0000259" key="6">
    <source>
        <dbReference type="Pfam" id="PF04829"/>
    </source>
</evidence>
<gene>
    <name evidence="7" type="ORF">F542_13880</name>
</gene>
<evidence type="ECO:0000256" key="3">
    <source>
        <dbReference type="ARBA" id="ARBA00022913"/>
    </source>
</evidence>
<proteinExistence type="predicted"/>
<dbReference type="AlphaFoldDB" id="A0A4V7IAT3"/>
<dbReference type="RefSeq" id="WP_407636805.1">
    <property type="nucleotide sequence ID" value="NZ_CP006954.1"/>
</dbReference>
<keyword evidence="3" id="KW-1266">Target cell cytoplasm</keyword>
<feature type="domain" description="VENN motif-containing" evidence="6">
    <location>
        <begin position="15"/>
        <end position="47"/>
    </location>
</feature>
<sequence length="51" mass="5538">MVGEWLLNGRDPAFLPPKEKEDLTNKSKLIVGSVSAVTGGDVDSAAQRKRR</sequence>
<dbReference type="Pfam" id="PF04829">
    <property type="entry name" value="PT-VENN"/>
    <property type="match status" value="1"/>
</dbReference>
<reference evidence="7 8" key="1">
    <citation type="journal article" date="2014" name="Genome Announc.">
        <title>Complete Closed Genome Sequences of Three Bibersteinia trehalosi Nasopharyngeal Isolates from Cattle with Shipping Fever.</title>
        <authorList>
            <person name="Harhay G.P."/>
            <person name="McVey D.S."/>
            <person name="Koren S."/>
            <person name="Phillippy A.M."/>
            <person name="Bono J."/>
            <person name="Harhay D.M."/>
            <person name="Clawson M.L."/>
            <person name="Heaton M.P."/>
            <person name="Chitko-McKown C.G."/>
            <person name="Korlach J."/>
            <person name="Smith T.P."/>
        </authorList>
    </citation>
    <scope>NUCLEOTIDE SEQUENCE [LARGE SCALE GENOMIC DNA]</scope>
    <source>
        <strain evidence="7 8">USDA-ARS-USMARC-188</strain>
    </source>
</reference>
<keyword evidence="2" id="KW-0800">Toxin</keyword>
<name>A0A4V7IAT3_BIBTR</name>
<keyword evidence="4" id="KW-0843">Virulence</keyword>